<name>A0A517MA17_9BACT</name>
<sequence>MCSKSRINVLVCPFGDLNLLLFLFQELEAKFPGKYSPTFLSFTEYDRLVYRSFEYEHIHISPATRAGWFTESDLDEVCRFTIGLSRYHGTATPDDYFHSVANHYGYQISKVLCSKEYDHVVLFNGRMNLFIACLDKVAENEKLPRLIFEQGLFRPRWITLDGQGVNARNSIHSIEQLLSDEPFDYQRRELFKDISLLFPFERKRIPDFKRRVSKPGLFRAYISSKTQSRRNLFLRTAENKDFFDSTVFPRKVKQTRQPEIKLSELCEDRNHHFIFCPFQVETDTQIILHSPWISRMSEFADIMCDVADRLYAGGVPIRVLFKRHPMSATQVPISHPRADLIEDVPVDDILRRLKPLVVTINSTAGIEAIDAGLPVVTLGETFFNLPEVILGTCRDIDALTNLLSKFFLGKAKYSAFAGRQLMDAMRDKYQVLAYSDLPACFEEKGS</sequence>
<keyword evidence="2" id="KW-1185">Reference proteome</keyword>
<dbReference type="KEGG" id="rml:FF011L_04590"/>
<accession>A0A517MA17</accession>
<proteinExistence type="predicted"/>
<dbReference type="EMBL" id="CP036262">
    <property type="protein sequence ID" value="QDS91726.1"/>
    <property type="molecule type" value="Genomic_DNA"/>
</dbReference>
<protein>
    <submittedName>
        <fullName evidence="1">Capsule polysaccharide biosynthesis protein</fullName>
    </submittedName>
</protein>
<dbReference type="Proteomes" id="UP000320672">
    <property type="component" value="Chromosome"/>
</dbReference>
<dbReference type="GO" id="GO:0000271">
    <property type="term" value="P:polysaccharide biosynthetic process"/>
    <property type="evidence" value="ECO:0007669"/>
    <property type="project" value="InterPro"/>
</dbReference>
<dbReference type="GO" id="GO:0015774">
    <property type="term" value="P:polysaccharide transport"/>
    <property type="evidence" value="ECO:0007669"/>
    <property type="project" value="InterPro"/>
</dbReference>
<gene>
    <name evidence="1" type="ORF">FF011L_04590</name>
</gene>
<dbReference type="Pfam" id="PF05159">
    <property type="entry name" value="Capsule_synth"/>
    <property type="match status" value="1"/>
</dbReference>
<evidence type="ECO:0000313" key="2">
    <source>
        <dbReference type="Proteomes" id="UP000320672"/>
    </source>
</evidence>
<dbReference type="RefSeq" id="WP_145349839.1">
    <property type="nucleotide sequence ID" value="NZ_CP036262.1"/>
</dbReference>
<organism evidence="1 2">
    <name type="scientific">Roseimaritima multifibrata</name>
    <dbReference type="NCBI Taxonomy" id="1930274"/>
    <lineage>
        <taxon>Bacteria</taxon>
        <taxon>Pseudomonadati</taxon>
        <taxon>Planctomycetota</taxon>
        <taxon>Planctomycetia</taxon>
        <taxon>Pirellulales</taxon>
        <taxon>Pirellulaceae</taxon>
        <taxon>Roseimaritima</taxon>
    </lineage>
</organism>
<dbReference type="AlphaFoldDB" id="A0A517MA17"/>
<dbReference type="OrthoDB" id="543755at2"/>
<dbReference type="InterPro" id="IPR007833">
    <property type="entry name" value="Capsule_polysaccharide_synth"/>
</dbReference>
<reference evidence="1 2" key="1">
    <citation type="submission" date="2019-02" db="EMBL/GenBank/DDBJ databases">
        <title>Deep-cultivation of Planctomycetes and their phenomic and genomic characterization uncovers novel biology.</title>
        <authorList>
            <person name="Wiegand S."/>
            <person name="Jogler M."/>
            <person name="Boedeker C."/>
            <person name="Pinto D."/>
            <person name="Vollmers J."/>
            <person name="Rivas-Marin E."/>
            <person name="Kohn T."/>
            <person name="Peeters S.H."/>
            <person name="Heuer A."/>
            <person name="Rast P."/>
            <person name="Oberbeckmann S."/>
            <person name="Bunk B."/>
            <person name="Jeske O."/>
            <person name="Meyerdierks A."/>
            <person name="Storesund J.E."/>
            <person name="Kallscheuer N."/>
            <person name="Luecker S."/>
            <person name="Lage O.M."/>
            <person name="Pohl T."/>
            <person name="Merkel B.J."/>
            <person name="Hornburger P."/>
            <person name="Mueller R.-W."/>
            <person name="Bruemmer F."/>
            <person name="Labrenz M."/>
            <person name="Spormann A.M."/>
            <person name="Op den Camp H."/>
            <person name="Overmann J."/>
            <person name="Amann R."/>
            <person name="Jetten M.S.M."/>
            <person name="Mascher T."/>
            <person name="Medema M.H."/>
            <person name="Devos D.P."/>
            <person name="Kaster A.-K."/>
            <person name="Ovreas L."/>
            <person name="Rohde M."/>
            <person name="Galperin M.Y."/>
            <person name="Jogler C."/>
        </authorList>
    </citation>
    <scope>NUCLEOTIDE SEQUENCE [LARGE SCALE GENOMIC DNA]</scope>
    <source>
        <strain evidence="1 2">FF011L</strain>
    </source>
</reference>
<evidence type="ECO:0000313" key="1">
    <source>
        <dbReference type="EMBL" id="QDS91726.1"/>
    </source>
</evidence>